<proteinExistence type="predicted"/>
<evidence type="ECO:0000313" key="1">
    <source>
        <dbReference type="EMBL" id="WBF77686.1"/>
    </source>
</evidence>
<organism evidence="1 2">
    <name type="scientific">Escherichia phage A73</name>
    <dbReference type="NCBI Taxonomy" id="3003819"/>
    <lineage>
        <taxon>Viruses</taxon>
        <taxon>Duplodnaviria</taxon>
        <taxon>Heunggongvirae</taxon>
        <taxon>Uroviricota</taxon>
        <taxon>Caudoviricetes</taxon>
        <taxon>Vequintavirinae</taxon>
        <taxon>Septuagintavirus</taxon>
        <taxon>Septuagintavirus A73</taxon>
    </lineage>
</organism>
<dbReference type="Proteomes" id="UP001223579">
    <property type="component" value="Segment"/>
</dbReference>
<dbReference type="EMBL" id="OP778609">
    <property type="protein sequence ID" value="WBF77686.1"/>
    <property type="molecule type" value="Genomic_DNA"/>
</dbReference>
<reference evidence="1 2" key="1">
    <citation type="submission" date="2022-11" db="EMBL/GenBank/DDBJ databases">
        <authorList>
            <person name="Cortes-Martin A."/>
            <person name="Buttimer C.T.H."/>
            <person name="Hill C."/>
        </authorList>
    </citation>
    <scope>NUCLEOTIDE SEQUENCE [LARGE SCALE GENOMIC DNA]</scope>
</reference>
<sequence length="89" mass="10765">MNRIDQLKVVQHMAYRILEVQKGSKKEVCEKAYKVFSHKADDWKLQKVKKADILGYLEDEIRLAEQKQIRRDEAEHNQAWQEWFKGYTK</sequence>
<accession>A0AAE9W573</accession>
<evidence type="ECO:0000313" key="2">
    <source>
        <dbReference type="Proteomes" id="UP001223579"/>
    </source>
</evidence>
<keyword evidence="2" id="KW-1185">Reference proteome</keyword>
<protein>
    <submittedName>
        <fullName evidence="1">Uncharacterized protein</fullName>
    </submittedName>
</protein>
<name>A0AAE9W573_9CAUD</name>
<gene>
    <name evidence="1" type="ORF">A73_4</name>
</gene>